<protein>
    <recommendedName>
        <fullName evidence="2 7">Thioredoxin</fullName>
    </recommendedName>
</protein>
<dbReference type="GO" id="GO:0045454">
    <property type="term" value="P:cell redox homeostasis"/>
    <property type="evidence" value="ECO:0007669"/>
    <property type="project" value="TreeGrafter"/>
</dbReference>
<dbReference type="NCBIfam" id="TIGR01068">
    <property type="entry name" value="thioredoxin"/>
    <property type="match status" value="1"/>
</dbReference>
<dbReference type="Pfam" id="PF00085">
    <property type="entry name" value="Thioredoxin"/>
    <property type="match status" value="1"/>
</dbReference>
<dbReference type="PRINTS" id="PR00421">
    <property type="entry name" value="THIOREDOXIN"/>
</dbReference>
<dbReference type="PANTHER" id="PTHR45663">
    <property type="entry name" value="GEO12009P1"/>
    <property type="match status" value="1"/>
</dbReference>
<keyword evidence="5 10" id="KW-1015">Disulfide bond</keyword>
<feature type="domain" description="Thioredoxin" evidence="11">
    <location>
        <begin position="1"/>
        <end position="103"/>
    </location>
</feature>
<dbReference type="InterPro" id="IPR017937">
    <property type="entry name" value="Thioredoxin_CS"/>
</dbReference>
<keyword evidence="13" id="KW-1185">Reference proteome</keyword>
<organism evidence="12 13">
    <name type="scientific">Globicatella sulfidifaciens DSM 15739</name>
    <dbReference type="NCBI Taxonomy" id="1121925"/>
    <lineage>
        <taxon>Bacteria</taxon>
        <taxon>Bacillati</taxon>
        <taxon>Bacillota</taxon>
        <taxon>Bacilli</taxon>
        <taxon>Lactobacillales</taxon>
        <taxon>Aerococcaceae</taxon>
        <taxon>Globicatella</taxon>
    </lineage>
</organism>
<feature type="disulfide bond" description="Redox-active" evidence="10">
    <location>
        <begin position="28"/>
        <end position="31"/>
    </location>
</feature>
<dbReference type="GO" id="GO:0005829">
    <property type="term" value="C:cytosol"/>
    <property type="evidence" value="ECO:0007669"/>
    <property type="project" value="TreeGrafter"/>
</dbReference>
<evidence type="ECO:0000256" key="5">
    <source>
        <dbReference type="ARBA" id="ARBA00023157"/>
    </source>
</evidence>
<dbReference type="SUPFAM" id="SSF52833">
    <property type="entry name" value="Thioredoxin-like"/>
    <property type="match status" value="1"/>
</dbReference>
<dbReference type="InterPro" id="IPR036249">
    <property type="entry name" value="Thioredoxin-like_sf"/>
</dbReference>
<feature type="site" description="Contributes to redox potential value" evidence="9">
    <location>
        <position position="30"/>
    </location>
</feature>
<keyword evidence="4" id="KW-0249">Electron transport</keyword>
<evidence type="ECO:0000256" key="2">
    <source>
        <dbReference type="ARBA" id="ARBA00020570"/>
    </source>
</evidence>
<sequence>MTKVLTDAQFNQETGEGLTLVDFWAPWCGPCRMQSPVIDELSEELAGQVDFYKMNVDEEQETAREFGIMSIPTLLVKKDGEVVEKLVGFHDKNRLNEILSRHM</sequence>
<keyword evidence="3" id="KW-0813">Transport</keyword>
<dbReference type="PROSITE" id="PS00194">
    <property type="entry name" value="THIOREDOXIN_1"/>
    <property type="match status" value="1"/>
</dbReference>
<feature type="active site" description="Nucleophile" evidence="9">
    <location>
        <position position="31"/>
    </location>
</feature>
<evidence type="ECO:0000313" key="12">
    <source>
        <dbReference type="EMBL" id="SJZ36771.1"/>
    </source>
</evidence>
<dbReference type="GO" id="GO:0015035">
    <property type="term" value="F:protein-disulfide reductase activity"/>
    <property type="evidence" value="ECO:0007669"/>
    <property type="project" value="UniProtKB-UniRule"/>
</dbReference>
<dbReference type="CDD" id="cd02947">
    <property type="entry name" value="TRX_family"/>
    <property type="match status" value="1"/>
</dbReference>
<proteinExistence type="inferred from homology"/>
<evidence type="ECO:0000256" key="3">
    <source>
        <dbReference type="ARBA" id="ARBA00022448"/>
    </source>
</evidence>
<dbReference type="AlphaFoldDB" id="A0A1T4K2W3"/>
<dbReference type="PROSITE" id="PS51352">
    <property type="entry name" value="THIOREDOXIN_2"/>
    <property type="match status" value="1"/>
</dbReference>
<dbReference type="Proteomes" id="UP000189941">
    <property type="component" value="Unassembled WGS sequence"/>
</dbReference>
<dbReference type="OrthoDB" id="9790390at2"/>
<name>A0A1T4K2W3_9LACT</name>
<evidence type="ECO:0000256" key="10">
    <source>
        <dbReference type="PIRSR" id="PIRSR000077-4"/>
    </source>
</evidence>
<dbReference type="FunFam" id="3.40.30.10:FF:000001">
    <property type="entry name" value="Thioredoxin"/>
    <property type="match status" value="1"/>
</dbReference>
<dbReference type="RefSeq" id="WP_078755370.1">
    <property type="nucleotide sequence ID" value="NZ_FUWO01000003.1"/>
</dbReference>
<gene>
    <name evidence="12" type="ORF">SAMN02746011_00543</name>
</gene>
<dbReference type="PANTHER" id="PTHR45663:SF11">
    <property type="entry name" value="GEO12009P1"/>
    <property type="match status" value="1"/>
</dbReference>
<dbReference type="PIRSF" id="PIRSF000077">
    <property type="entry name" value="Thioredoxin"/>
    <property type="match status" value="1"/>
</dbReference>
<feature type="site" description="Deprotonates C-terminal active site Cys" evidence="9">
    <location>
        <position position="22"/>
    </location>
</feature>
<accession>A0A1T4K2W3</accession>
<evidence type="ECO:0000256" key="8">
    <source>
        <dbReference type="PIRNR" id="PIRNR000077"/>
    </source>
</evidence>
<feature type="active site" description="Nucleophile" evidence="9">
    <location>
        <position position="28"/>
    </location>
</feature>
<dbReference type="InterPro" id="IPR013766">
    <property type="entry name" value="Thioredoxin_domain"/>
</dbReference>
<feature type="site" description="Contributes to redox potential value" evidence="9">
    <location>
        <position position="29"/>
    </location>
</feature>
<comment type="similarity">
    <text evidence="1 8">Belongs to the thioredoxin family.</text>
</comment>
<keyword evidence="6 10" id="KW-0676">Redox-active center</keyword>
<evidence type="ECO:0000256" key="6">
    <source>
        <dbReference type="ARBA" id="ARBA00023284"/>
    </source>
</evidence>
<reference evidence="13" key="1">
    <citation type="submission" date="2017-02" db="EMBL/GenBank/DDBJ databases">
        <authorList>
            <person name="Varghese N."/>
            <person name="Submissions S."/>
        </authorList>
    </citation>
    <scope>NUCLEOTIDE SEQUENCE [LARGE SCALE GENOMIC DNA]</scope>
    <source>
        <strain evidence="13">DSM 15739</strain>
    </source>
</reference>
<evidence type="ECO:0000259" key="11">
    <source>
        <dbReference type="PROSITE" id="PS51352"/>
    </source>
</evidence>
<dbReference type="EMBL" id="FUWO01000003">
    <property type="protein sequence ID" value="SJZ36771.1"/>
    <property type="molecule type" value="Genomic_DNA"/>
</dbReference>
<dbReference type="InterPro" id="IPR005746">
    <property type="entry name" value="Thioredoxin"/>
</dbReference>
<evidence type="ECO:0000256" key="9">
    <source>
        <dbReference type="PIRSR" id="PIRSR000077-1"/>
    </source>
</evidence>
<evidence type="ECO:0000313" key="13">
    <source>
        <dbReference type="Proteomes" id="UP000189941"/>
    </source>
</evidence>
<dbReference type="STRING" id="1121925.SAMN02746011_00543"/>
<evidence type="ECO:0000256" key="1">
    <source>
        <dbReference type="ARBA" id="ARBA00008987"/>
    </source>
</evidence>
<evidence type="ECO:0000256" key="7">
    <source>
        <dbReference type="NCBIfam" id="TIGR01068"/>
    </source>
</evidence>
<dbReference type="Gene3D" id="3.40.30.10">
    <property type="entry name" value="Glutaredoxin"/>
    <property type="match status" value="1"/>
</dbReference>
<evidence type="ECO:0000256" key="4">
    <source>
        <dbReference type="ARBA" id="ARBA00022982"/>
    </source>
</evidence>